<dbReference type="EMBL" id="SBKQ01000011">
    <property type="protein sequence ID" value="RXR30688.1"/>
    <property type="molecule type" value="Genomic_DNA"/>
</dbReference>
<dbReference type="RefSeq" id="WP_129465042.1">
    <property type="nucleotide sequence ID" value="NZ_SBKQ01000011.1"/>
</dbReference>
<evidence type="ECO:0000313" key="3">
    <source>
        <dbReference type="Proteomes" id="UP000289734"/>
    </source>
</evidence>
<dbReference type="AlphaFoldDB" id="A0A4Q1KL97"/>
<evidence type="ECO:0000256" key="1">
    <source>
        <dbReference type="SAM" id="Phobius"/>
    </source>
</evidence>
<sequence>MKLNQKIFAICFFVSLLFYLIIFKNLFNPIKKHDTNEEIVTEGDICMIIKTVLDGSTTINNLDGNQDWYVLDELLPPEHFEISNKNNYFTDIEFKVIQKQLDERKKMKLIQDSIYPKQLLSSKVIDSIITIVDEEGSDRKNNFIKKYTQKFGDKNYIIYSLPLFSRDKKTVYIEQSDIFGGKAIYCRKENGKWKFYITKIWI</sequence>
<dbReference type="OrthoDB" id="714084at2"/>
<keyword evidence="3" id="KW-1185">Reference proteome</keyword>
<proteinExistence type="predicted"/>
<evidence type="ECO:0000313" key="2">
    <source>
        <dbReference type="EMBL" id="RXR30688.1"/>
    </source>
</evidence>
<organism evidence="2 3">
    <name type="scientific">Flavobacterium piscinae</name>
    <dbReference type="NCBI Taxonomy" id="2506424"/>
    <lineage>
        <taxon>Bacteria</taxon>
        <taxon>Pseudomonadati</taxon>
        <taxon>Bacteroidota</taxon>
        <taxon>Flavobacteriia</taxon>
        <taxon>Flavobacteriales</taxon>
        <taxon>Flavobacteriaceae</taxon>
        <taxon>Flavobacterium</taxon>
    </lineage>
</organism>
<keyword evidence="1" id="KW-0812">Transmembrane</keyword>
<feature type="transmembrane region" description="Helical" evidence="1">
    <location>
        <begin position="7"/>
        <end position="27"/>
    </location>
</feature>
<keyword evidence="1" id="KW-0472">Membrane</keyword>
<gene>
    <name evidence="2" type="ORF">EQG68_11580</name>
</gene>
<name>A0A4Q1KL97_9FLAO</name>
<comment type="caution">
    <text evidence="2">The sequence shown here is derived from an EMBL/GenBank/DDBJ whole genome shotgun (WGS) entry which is preliminary data.</text>
</comment>
<keyword evidence="1" id="KW-1133">Transmembrane helix</keyword>
<accession>A0A4Q1KL97</accession>
<protein>
    <submittedName>
        <fullName evidence="2">Uncharacterized protein</fullName>
    </submittedName>
</protein>
<reference evidence="3" key="1">
    <citation type="submission" date="2019-01" db="EMBL/GenBank/DDBJ databases">
        <title>Cytophagaceae bacterium strain CAR-16.</title>
        <authorList>
            <person name="Chen W.-M."/>
        </authorList>
    </citation>
    <scope>NUCLEOTIDE SEQUENCE [LARGE SCALE GENOMIC DNA]</scope>
    <source>
        <strain evidence="3">ICH-30</strain>
    </source>
</reference>
<dbReference type="Proteomes" id="UP000289734">
    <property type="component" value="Unassembled WGS sequence"/>
</dbReference>